<sequence length="256" mass="28963">MKGTSRPAPSFKLSSPFLSISTAHGEKTLTAPRTPSMKFKDDRFDPRSNNVNDMVAVLDNQLYIGNSSAAKSTKLLSAHGVTMLIDCSDDLLETTIKYHRIELKDNNGEDISKYFDSTNSIIRDEVHINCGRVLVYCTAGISRSVALVIAYLIKESGMTLRQAFLHVHQKRCIIAPNLRYFDALIRYEIETTNQSTMSFDEYVMYYSGAATIDQLKQGHEVISEINTPFSNLVHDLTDKHRNEYETLVQELLKIKE</sequence>
<dbReference type="PANTHER" id="PTHR10159:SF519">
    <property type="entry name" value="DUAL SPECIFICITY PROTEIN PHOSPHATASE MPK3"/>
    <property type="match status" value="1"/>
</dbReference>
<name>A0AAW2Z5Q4_9EUKA</name>
<evidence type="ECO:0000256" key="2">
    <source>
        <dbReference type="ARBA" id="ARBA00013064"/>
    </source>
</evidence>
<comment type="similarity">
    <text evidence="1">Belongs to the protein-tyrosine phosphatase family. Non-receptor class dual specificity subfamily.</text>
</comment>
<dbReference type="Pfam" id="PF00782">
    <property type="entry name" value="DSPc"/>
    <property type="match status" value="1"/>
</dbReference>
<evidence type="ECO:0000259" key="7">
    <source>
        <dbReference type="PROSITE" id="PS50056"/>
    </source>
</evidence>
<dbReference type="PROSITE" id="PS50056">
    <property type="entry name" value="TYR_PHOSPHATASE_2"/>
    <property type="match status" value="1"/>
</dbReference>
<evidence type="ECO:0000256" key="1">
    <source>
        <dbReference type="ARBA" id="ARBA00008601"/>
    </source>
</evidence>
<keyword evidence="9" id="KW-1185">Reference proteome</keyword>
<dbReference type="GO" id="GO:0004725">
    <property type="term" value="F:protein tyrosine phosphatase activity"/>
    <property type="evidence" value="ECO:0007669"/>
    <property type="project" value="UniProtKB-EC"/>
</dbReference>
<dbReference type="PROSITE" id="PS50054">
    <property type="entry name" value="TYR_PHOSPHATASE_DUAL"/>
    <property type="match status" value="1"/>
</dbReference>
<keyword evidence="3" id="KW-0378">Hydrolase</keyword>
<dbReference type="Proteomes" id="UP001431209">
    <property type="component" value="Unassembled WGS sequence"/>
</dbReference>
<keyword evidence="4" id="KW-0904">Protein phosphatase</keyword>
<evidence type="ECO:0000256" key="4">
    <source>
        <dbReference type="ARBA" id="ARBA00022912"/>
    </source>
</evidence>
<gene>
    <name evidence="8" type="ORF">AKO1_004814</name>
</gene>
<evidence type="ECO:0000259" key="6">
    <source>
        <dbReference type="PROSITE" id="PS50054"/>
    </source>
</evidence>
<dbReference type="EMBL" id="JAOPGA020001032">
    <property type="protein sequence ID" value="KAL0484260.1"/>
    <property type="molecule type" value="Genomic_DNA"/>
</dbReference>
<dbReference type="InterPro" id="IPR000340">
    <property type="entry name" value="Dual-sp_phosphatase_cat-dom"/>
</dbReference>
<dbReference type="CDD" id="cd14498">
    <property type="entry name" value="DSP"/>
    <property type="match status" value="1"/>
</dbReference>
<organism evidence="8 9">
    <name type="scientific">Acrasis kona</name>
    <dbReference type="NCBI Taxonomy" id="1008807"/>
    <lineage>
        <taxon>Eukaryota</taxon>
        <taxon>Discoba</taxon>
        <taxon>Heterolobosea</taxon>
        <taxon>Tetramitia</taxon>
        <taxon>Eutetramitia</taxon>
        <taxon>Acrasidae</taxon>
        <taxon>Acrasis</taxon>
    </lineage>
</organism>
<dbReference type="EC" id="3.1.3.48" evidence="2"/>
<reference evidence="8 9" key="1">
    <citation type="submission" date="2024-03" db="EMBL/GenBank/DDBJ databases">
        <title>The Acrasis kona genome and developmental transcriptomes reveal deep origins of eukaryotic multicellular pathways.</title>
        <authorList>
            <person name="Sheikh S."/>
            <person name="Fu C.-J."/>
            <person name="Brown M.W."/>
            <person name="Baldauf S.L."/>
        </authorList>
    </citation>
    <scope>NUCLEOTIDE SEQUENCE [LARGE SCALE GENOMIC DNA]</scope>
    <source>
        <strain evidence="8 9">ATCC MYA-3509</strain>
    </source>
</reference>
<evidence type="ECO:0000313" key="8">
    <source>
        <dbReference type="EMBL" id="KAL0484260.1"/>
    </source>
</evidence>
<dbReference type="InterPro" id="IPR020422">
    <property type="entry name" value="TYR_PHOSPHATASE_DUAL_dom"/>
</dbReference>
<feature type="domain" description="Tyrosine-protein phosphatase" evidence="6">
    <location>
        <begin position="53"/>
        <end position="193"/>
    </location>
</feature>
<proteinExistence type="inferred from homology"/>
<accession>A0AAW2Z5Q4</accession>
<dbReference type="InterPro" id="IPR029021">
    <property type="entry name" value="Prot-tyrosine_phosphatase-like"/>
</dbReference>
<dbReference type="Gene3D" id="3.90.190.10">
    <property type="entry name" value="Protein tyrosine phosphatase superfamily"/>
    <property type="match status" value="1"/>
</dbReference>
<dbReference type="GO" id="GO:0043409">
    <property type="term" value="P:negative regulation of MAPK cascade"/>
    <property type="evidence" value="ECO:0007669"/>
    <property type="project" value="TreeGrafter"/>
</dbReference>
<dbReference type="InterPro" id="IPR000387">
    <property type="entry name" value="Tyr_Pase_dom"/>
</dbReference>
<dbReference type="PANTHER" id="PTHR10159">
    <property type="entry name" value="DUAL SPECIFICITY PROTEIN PHOSPHATASE"/>
    <property type="match status" value="1"/>
</dbReference>
<feature type="domain" description="Tyrosine specific protein phosphatases" evidence="7">
    <location>
        <begin position="112"/>
        <end position="171"/>
    </location>
</feature>
<evidence type="ECO:0000256" key="3">
    <source>
        <dbReference type="ARBA" id="ARBA00022801"/>
    </source>
</evidence>
<protein>
    <recommendedName>
        <fullName evidence="2">protein-tyrosine-phosphatase</fullName>
        <ecNumber evidence="2">3.1.3.48</ecNumber>
    </recommendedName>
</protein>
<feature type="region of interest" description="Disordered" evidence="5">
    <location>
        <begin position="24"/>
        <end position="44"/>
    </location>
</feature>
<dbReference type="AlphaFoldDB" id="A0AAW2Z5Q4"/>
<dbReference type="SMART" id="SM00195">
    <property type="entry name" value="DSPc"/>
    <property type="match status" value="1"/>
</dbReference>
<comment type="caution">
    <text evidence="8">The sequence shown here is derived from an EMBL/GenBank/DDBJ whole genome shotgun (WGS) entry which is preliminary data.</text>
</comment>
<dbReference type="SUPFAM" id="SSF52799">
    <property type="entry name" value="(Phosphotyrosine protein) phosphatases II"/>
    <property type="match status" value="1"/>
</dbReference>
<evidence type="ECO:0000313" key="9">
    <source>
        <dbReference type="Proteomes" id="UP001431209"/>
    </source>
</evidence>
<evidence type="ECO:0000256" key="5">
    <source>
        <dbReference type="SAM" id="MobiDB-lite"/>
    </source>
</evidence>
<dbReference type="GO" id="GO:0005737">
    <property type="term" value="C:cytoplasm"/>
    <property type="evidence" value="ECO:0007669"/>
    <property type="project" value="TreeGrafter"/>
</dbReference>